<dbReference type="EMBL" id="ML739045">
    <property type="protein sequence ID" value="KAE8355911.1"/>
    <property type="molecule type" value="Genomic_DNA"/>
</dbReference>
<dbReference type="AlphaFoldDB" id="A0A5N6ZE21"/>
<dbReference type="OrthoDB" id="5330253at2759"/>
<evidence type="ECO:0000313" key="3">
    <source>
        <dbReference type="Proteomes" id="UP000327118"/>
    </source>
</evidence>
<dbReference type="Proteomes" id="UP000327118">
    <property type="component" value="Unassembled WGS sequence"/>
</dbReference>
<sequence length="96" mass="10585">MPSSNASERTESISSGSHRYKKSLSSKADPNAALNEDQPIANAVGATSLVSLRSMQHRDAKGEVITDPDRSNPTRPRLERPLDTIRGFHAAMERRR</sequence>
<feature type="region of interest" description="Disordered" evidence="1">
    <location>
        <begin position="52"/>
        <end position="96"/>
    </location>
</feature>
<feature type="region of interest" description="Disordered" evidence="1">
    <location>
        <begin position="1"/>
        <end position="40"/>
    </location>
</feature>
<reference evidence="3" key="1">
    <citation type="submission" date="2019-04" db="EMBL/GenBank/DDBJ databases">
        <title>Friends and foes A comparative genomics studyof 23 Aspergillus species from section Flavi.</title>
        <authorList>
            <consortium name="DOE Joint Genome Institute"/>
            <person name="Kjaerbolling I."/>
            <person name="Vesth T."/>
            <person name="Frisvad J.C."/>
            <person name="Nybo J.L."/>
            <person name="Theobald S."/>
            <person name="Kildgaard S."/>
            <person name="Isbrandt T."/>
            <person name="Kuo A."/>
            <person name="Sato A."/>
            <person name="Lyhne E.K."/>
            <person name="Kogle M.E."/>
            <person name="Wiebenga A."/>
            <person name="Kun R.S."/>
            <person name="Lubbers R.J."/>
            <person name="Makela M.R."/>
            <person name="Barry K."/>
            <person name="Chovatia M."/>
            <person name="Clum A."/>
            <person name="Daum C."/>
            <person name="Haridas S."/>
            <person name="He G."/>
            <person name="LaButti K."/>
            <person name="Lipzen A."/>
            <person name="Mondo S."/>
            <person name="Riley R."/>
            <person name="Salamov A."/>
            <person name="Simmons B.A."/>
            <person name="Magnuson J.K."/>
            <person name="Henrissat B."/>
            <person name="Mortensen U.H."/>
            <person name="Larsen T.O."/>
            <person name="Devries R.P."/>
            <person name="Grigoriev I.V."/>
            <person name="Machida M."/>
            <person name="Baker S.E."/>
            <person name="Andersen M.R."/>
        </authorList>
    </citation>
    <scope>NUCLEOTIDE SEQUENCE [LARGE SCALE GENOMIC DNA]</scope>
    <source>
        <strain evidence="3">CBS 553.77</strain>
    </source>
</reference>
<gene>
    <name evidence="2" type="ORF">BDV28DRAFT_128093</name>
</gene>
<organism evidence="2 3">
    <name type="scientific">Aspergillus coremiiformis</name>
    <dbReference type="NCBI Taxonomy" id="138285"/>
    <lineage>
        <taxon>Eukaryota</taxon>
        <taxon>Fungi</taxon>
        <taxon>Dikarya</taxon>
        <taxon>Ascomycota</taxon>
        <taxon>Pezizomycotina</taxon>
        <taxon>Eurotiomycetes</taxon>
        <taxon>Eurotiomycetidae</taxon>
        <taxon>Eurotiales</taxon>
        <taxon>Aspergillaceae</taxon>
        <taxon>Aspergillus</taxon>
        <taxon>Aspergillus subgen. Circumdati</taxon>
    </lineage>
</organism>
<evidence type="ECO:0000313" key="2">
    <source>
        <dbReference type="EMBL" id="KAE8355911.1"/>
    </source>
</evidence>
<protein>
    <submittedName>
        <fullName evidence="2">Uncharacterized protein</fullName>
    </submittedName>
</protein>
<dbReference type="Pfam" id="PF10295">
    <property type="entry name" value="DUF2406"/>
    <property type="match status" value="1"/>
</dbReference>
<evidence type="ECO:0000256" key="1">
    <source>
        <dbReference type="SAM" id="MobiDB-lite"/>
    </source>
</evidence>
<dbReference type="InterPro" id="IPR018809">
    <property type="entry name" value="DUF2406"/>
</dbReference>
<keyword evidence="3" id="KW-1185">Reference proteome</keyword>
<proteinExistence type="predicted"/>
<accession>A0A5N6ZE21</accession>
<feature type="compositionally biased region" description="Polar residues" evidence="1">
    <location>
        <begin position="1"/>
        <end position="17"/>
    </location>
</feature>
<name>A0A5N6ZE21_9EURO</name>
<feature type="compositionally biased region" description="Basic and acidic residues" evidence="1">
    <location>
        <begin position="56"/>
        <end position="83"/>
    </location>
</feature>
<dbReference type="PANTHER" id="PTHR28186">
    <property type="entry name" value="MEIOTICALLY UP-REGULATED GENE 9 PROTEIN"/>
    <property type="match status" value="1"/>
</dbReference>
<dbReference type="PANTHER" id="PTHR28186:SF1">
    <property type="entry name" value="MEIOTICALLY UP-REGULATED GENE 9 PROTEIN"/>
    <property type="match status" value="1"/>
</dbReference>